<name>A0A392SZD6_9FABA</name>
<dbReference type="Proteomes" id="UP000265520">
    <property type="component" value="Unassembled WGS sequence"/>
</dbReference>
<keyword evidence="3" id="KW-1185">Reference proteome</keyword>
<evidence type="ECO:0000313" key="3">
    <source>
        <dbReference type="Proteomes" id="UP000265520"/>
    </source>
</evidence>
<evidence type="ECO:0000313" key="2">
    <source>
        <dbReference type="EMBL" id="MCI53230.1"/>
    </source>
</evidence>
<accession>A0A392SZD6</accession>
<proteinExistence type="predicted"/>
<dbReference type="AlphaFoldDB" id="A0A392SZD6"/>
<dbReference type="EMBL" id="LXQA010460053">
    <property type="protein sequence ID" value="MCI53230.1"/>
    <property type="molecule type" value="Genomic_DNA"/>
</dbReference>
<evidence type="ECO:0000256" key="1">
    <source>
        <dbReference type="SAM" id="MobiDB-lite"/>
    </source>
</evidence>
<feature type="region of interest" description="Disordered" evidence="1">
    <location>
        <begin position="32"/>
        <end position="82"/>
    </location>
</feature>
<organism evidence="2 3">
    <name type="scientific">Trifolium medium</name>
    <dbReference type="NCBI Taxonomy" id="97028"/>
    <lineage>
        <taxon>Eukaryota</taxon>
        <taxon>Viridiplantae</taxon>
        <taxon>Streptophyta</taxon>
        <taxon>Embryophyta</taxon>
        <taxon>Tracheophyta</taxon>
        <taxon>Spermatophyta</taxon>
        <taxon>Magnoliopsida</taxon>
        <taxon>eudicotyledons</taxon>
        <taxon>Gunneridae</taxon>
        <taxon>Pentapetalae</taxon>
        <taxon>rosids</taxon>
        <taxon>fabids</taxon>
        <taxon>Fabales</taxon>
        <taxon>Fabaceae</taxon>
        <taxon>Papilionoideae</taxon>
        <taxon>50 kb inversion clade</taxon>
        <taxon>NPAAA clade</taxon>
        <taxon>Hologalegina</taxon>
        <taxon>IRL clade</taxon>
        <taxon>Trifolieae</taxon>
        <taxon>Trifolium</taxon>
    </lineage>
</organism>
<feature type="non-terminal residue" evidence="2">
    <location>
        <position position="82"/>
    </location>
</feature>
<reference evidence="2 3" key="1">
    <citation type="journal article" date="2018" name="Front. Plant Sci.">
        <title>Red Clover (Trifolium pratense) and Zigzag Clover (T. medium) - A Picture of Genomic Similarities and Differences.</title>
        <authorList>
            <person name="Dluhosova J."/>
            <person name="Istvanek J."/>
            <person name="Nedelnik J."/>
            <person name="Repkova J."/>
        </authorList>
    </citation>
    <scope>NUCLEOTIDE SEQUENCE [LARGE SCALE GENOMIC DNA]</scope>
    <source>
        <strain evidence="3">cv. 10/8</strain>
        <tissue evidence="2">Leaf</tissue>
    </source>
</reference>
<protein>
    <submittedName>
        <fullName evidence="2">Uncharacterized protein</fullName>
    </submittedName>
</protein>
<comment type="caution">
    <text evidence="2">The sequence shown here is derived from an EMBL/GenBank/DDBJ whole genome shotgun (WGS) entry which is preliminary data.</text>
</comment>
<sequence>MLGTSSVEFYFDSEIERTARANLKAVRQAKQSARLATLDQPSQEEEEDTSSSYILEEEHIEMAENPPLPPPPRRTLGDSTTS</sequence>